<evidence type="ECO:0000313" key="2">
    <source>
        <dbReference type="EMBL" id="AHM57358.1"/>
    </source>
</evidence>
<accession>W8THP1</accession>
<dbReference type="EMBL" id="CP007452">
    <property type="protein sequence ID" value="AHM57358.1"/>
    <property type="molecule type" value="Genomic_DNA"/>
</dbReference>
<dbReference type="InterPro" id="IPR011990">
    <property type="entry name" value="TPR-like_helical_dom_sf"/>
</dbReference>
<keyword evidence="1" id="KW-1133">Transmembrane helix</keyword>
<protein>
    <recommendedName>
        <fullName evidence="4">Tetratricopeptide repeat protein</fullName>
    </recommendedName>
</protein>
<dbReference type="Proteomes" id="UP000019591">
    <property type="component" value="Chromosome"/>
</dbReference>
<evidence type="ECO:0000256" key="1">
    <source>
        <dbReference type="SAM" id="Phobius"/>
    </source>
</evidence>
<sequence length="231" mass="26339">MDWLYIDSTLLFIGVALLFGLAAGALVYFKAAGSFMQTIKSGDYDGFISRLEELRKTDKKHISHIDFNAAMACNRKGDIDCSMEYLGRIDPSSADRNLKASYLSLYSANLMIRGEHLRSALEYASEAARLVQLPSIVLLRALLELLNGREEQSESTLLEYERLKGKKAIVPGRSVLYTDQEFEGIYTSYLLGRYYYAKSEYPQARMHFREAADCGYDNYYSSYSKDMLRHI</sequence>
<evidence type="ECO:0000313" key="3">
    <source>
        <dbReference type="Proteomes" id="UP000019591"/>
    </source>
</evidence>
<gene>
    <name evidence="2" type="ORF">EAL2_c20770</name>
</gene>
<organism evidence="2 3">
    <name type="scientific">Peptoclostridium acidaminophilum DSM 3953</name>
    <dbReference type="NCBI Taxonomy" id="1286171"/>
    <lineage>
        <taxon>Bacteria</taxon>
        <taxon>Bacillati</taxon>
        <taxon>Bacillota</taxon>
        <taxon>Clostridia</taxon>
        <taxon>Peptostreptococcales</taxon>
        <taxon>Peptoclostridiaceae</taxon>
        <taxon>Peptoclostridium</taxon>
    </lineage>
</organism>
<keyword evidence="1" id="KW-0472">Membrane</keyword>
<dbReference type="AlphaFoldDB" id="W8THP1"/>
<feature type="transmembrane region" description="Helical" evidence="1">
    <location>
        <begin position="6"/>
        <end position="29"/>
    </location>
</feature>
<dbReference type="KEGG" id="eac:EAL2_c20770"/>
<dbReference type="Gene3D" id="1.25.40.10">
    <property type="entry name" value="Tetratricopeptide repeat domain"/>
    <property type="match status" value="1"/>
</dbReference>
<dbReference type="STRING" id="1286171.EAL2_c20770"/>
<reference evidence="2 3" key="1">
    <citation type="journal article" date="2014" name="Genome Announc.">
        <title>Complete Genome Sequence of Amino Acid-Utilizing Eubacterium acidaminophilum al-2 (DSM 3953).</title>
        <authorList>
            <person name="Poehlein A."/>
            <person name="Andreesen J.R."/>
            <person name="Daniel R."/>
        </authorList>
    </citation>
    <scope>NUCLEOTIDE SEQUENCE [LARGE SCALE GENOMIC DNA]</scope>
    <source>
        <strain evidence="2 3">DSM 3953</strain>
    </source>
</reference>
<evidence type="ECO:0008006" key="4">
    <source>
        <dbReference type="Google" id="ProtNLM"/>
    </source>
</evidence>
<keyword evidence="3" id="KW-1185">Reference proteome</keyword>
<dbReference type="PATRIC" id="fig|1286171.3.peg.2024"/>
<keyword evidence="1" id="KW-0812">Transmembrane</keyword>
<proteinExistence type="predicted"/>
<name>W8THP1_PEPAC</name>
<dbReference type="RefSeq" id="WP_025436288.1">
    <property type="nucleotide sequence ID" value="NZ_CP007452.1"/>
</dbReference>
<dbReference type="HOGENOM" id="CLU_1198307_0_0_9"/>